<reference evidence="1 2" key="1">
    <citation type="submission" date="2020-09" db="EMBL/GenBank/DDBJ databases">
        <title>De no assembly of potato wild relative species, Solanum commersonii.</title>
        <authorList>
            <person name="Cho K."/>
        </authorList>
    </citation>
    <scope>NUCLEOTIDE SEQUENCE [LARGE SCALE GENOMIC DNA]</scope>
    <source>
        <strain evidence="1">LZ3.2</strain>
        <tissue evidence="1">Leaf</tissue>
    </source>
</reference>
<dbReference type="Proteomes" id="UP000824120">
    <property type="component" value="Chromosome 9"/>
</dbReference>
<dbReference type="AlphaFoldDB" id="A0A9J5XA45"/>
<comment type="caution">
    <text evidence="1">The sequence shown here is derived from an EMBL/GenBank/DDBJ whole genome shotgun (WGS) entry which is preliminary data.</text>
</comment>
<organism evidence="1 2">
    <name type="scientific">Solanum commersonii</name>
    <name type="common">Commerson's wild potato</name>
    <name type="synonym">Commerson's nightshade</name>
    <dbReference type="NCBI Taxonomy" id="4109"/>
    <lineage>
        <taxon>Eukaryota</taxon>
        <taxon>Viridiplantae</taxon>
        <taxon>Streptophyta</taxon>
        <taxon>Embryophyta</taxon>
        <taxon>Tracheophyta</taxon>
        <taxon>Spermatophyta</taxon>
        <taxon>Magnoliopsida</taxon>
        <taxon>eudicotyledons</taxon>
        <taxon>Gunneridae</taxon>
        <taxon>Pentapetalae</taxon>
        <taxon>asterids</taxon>
        <taxon>lamiids</taxon>
        <taxon>Solanales</taxon>
        <taxon>Solanaceae</taxon>
        <taxon>Solanoideae</taxon>
        <taxon>Solaneae</taxon>
        <taxon>Solanum</taxon>
    </lineage>
</organism>
<sequence>MAKEITTPYGVNLWRSIRDLWNELKCFFKIKVNHGAKTRFWTDEWHGEGNLERLFRDIYSLVLYQQCTIVEL</sequence>
<keyword evidence="2" id="KW-1185">Reference proteome</keyword>
<accession>A0A9J5XA45</accession>
<proteinExistence type="predicted"/>
<evidence type="ECO:0000313" key="1">
    <source>
        <dbReference type="EMBL" id="KAG5584084.1"/>
    </source>
</evidence>
<protein>
    <submittedName>
        <fullName evidence="1">Uncharacterized protein</fullName>
    </submittedName>
</protein>
<name>A0A9J5XA45_SOLCO</name>
<evidence type="ECO:0000313" key="2">
    <source>
        <dbReference type="Proteomes" id="UP000824120"/>
    </source>
</evidence>
<dbReference type="OrthoDB" id="1435349at2759"/>
<gene>
    <name evidence="1" type="ORF">H5410_044518</name>
</gene>
<dbReference type="EMBL" id="JACXVP010000009">
    <property type="protein sequence ID" value="KAG5584084.1"/>
    <property type="molecule type" value="Genomic_DNA"/>
</dbReference>